<sequence>LIKILTHETCRISWVSSNFSIYFNQTLLHNFQNFVTETQRQPREDDAPRPRVVGAHPGARRAPRRPALPVRERRSHSVLSGAQLARAKGVPLYQLYDPKCGSVEFGHKQYYALEWSERGTGMGDGALVTDTEMFAELVAARAGTFHYYFVYDEPIARAADGGQGSGWFAVTPSLPTGAPLDALVCQTVLAKCLGPLPRWRSVLEVAHRTGYNLLHFTPLQVLGASDSSYSIADQLKLDPRYDDPVTGREATFADVQNLITTMHEEWQMMAICDVVLNHTANETAWLRTHRDASYNCANCPHLRPAAVLDALLARLTADVADGLVPAVCGSLPARLDSPHQLDALRPELERRLCDARLHEFFCCDVDALSAAFLQRAATNERPLVARYFTLPELPDLRHYEDFIYGDQGCEVMAHNGWVMNADPLRDFAAREEDGRVYLRRELIAWGDSVKLRYGAAPEDSPFLWEHMRRYVELTARVFDGLRLDNCHSTPLHVAEHLLQCGRRVKPDLYVVAELFTNCDRLDNIFVNRLGITSLIRGAFRAPAGGARAARAGVAHAALLDLTHDNPSPVTRRSVFDLLPTAALVAAAACAVGSTRGYDDLVPHHVNVRARVPLAESAVFERATGDGRATELHFRGLAPGDVVALRVRPEPATAAALAALAPLTGAPAPLTGAPAPDPLRLAPALADLTLSDFNVLLYCCEAEERERCGGGVYDVPGAGPLAYAGLAGAHAELEPLALADDLAHPLCANLRAGDWLPDYTWRRLEDDQRLAPVAALYREALQPLAALPRFLVPCYFELVVRALYTAVRAAALARLGGAARGSRFARELALTSVQLTGGRPSAPLPRAPGAASLSAGLPHFAVGYMRCWGRDTFIALRGAFLLTGREADARAHILAFAASLRHGLIPNLLDGGRNARYNCRDAGVVFRERNAGRQIDAHMTDKGFNVQIGIDPETGFPFGGNDANCGTWMDKMGSSERAGNRGRPATPRDGSAVELVALAYSTAAWLAAEHRAARYPHPGLARRHRDGGVSAWTWPQWAERVRRSFERHFWVPPAPSAADARPDLVHRRAIYKDSHGASQPWADYQLRCNFPVAMAVAPDLFEARHAWAALETAGRLLAGPLGLKTLDPADWNYRGDYDNSDDGVDPSVAHGFNYHQGPEWVWPLGFYLRARLEVARRLGRSQAGAVLAALGPLLRELRGSPWRGLPELTGAGGAYCRDSCRTQFRTSTGNNYFAGFYNLIYFSRAKQQYQYKISIESTI</sequence>
<dbReference type="InterPro" id="IPR008928">
    <property type="entry name" value="6-hairpin_glycosidase_sf"/>
</dbReference>
<keyword evidence="6" id="KW-1185">Reference proteome</keyword>
<reference evidence="5 6" key="1">
    <citation type="submission" date="2017-07" db="EMBL/GenBank/DDBJ databases">
        <authorList>
            <person name="Talla V."/>
            <person name="Backstrom N."/>
        </authorList>
    </citation>
    <scope>NUCLEOTIDE SEQUENCE [LARGE SCALE GENOMIC DNA]</scope>
</reference>
<feature type="non-terminal residue" evidence="5">
    <location>
        <position position="1258"/>
    </location>
</feature>
<evidence type="ECO:0000259" key="3">
    <source>
        <dbReference type="Pfam" id="PF14701"/>
    </source>
</evidence>
<feature type="domain" description="Glycogen debranching enzyme C-terminal" evidence="2">
    <location>
        <begin position="941"/>
        <end position="1222"/>
    </location>
</feature>
<dbReference type="GO" id="GO:0004134">
    <property type="term" value="F:4-alpha-glucanotransferase activity"/>
    <property type="evidence" value="ECO:0007669"/>
    <property type="project" value="InterPro"/>
</dbReference>
<dbReference type="PANTHER" id="PTHR10569">
    <property type="entry name" value="GLYCOGEN DEBRANCHING ENZYME"/>
    <property type="match status" value="1"/>
</dbReference>
<dbReference type="SUPFAM" id="SSF51445">
    <property type="entry name" value="(Trans)glycosidases"/>
    <property type="match status" value="1"/>
</dbReference>
<feature type="region of interest" description="Disordered" evidence="1">
    <location>
        <begin position="39"/>
        <end position="72"/>
    </location>
</feature>
<dbReference type="PANTHER" id="PTHR10569:SF2">
    <property type="entry name" value="GLYCOGEN DEBRANCHING ENZYME"/>
    <property type="match status" value="1"/>
</dbReference>
<dbReference type="Pfam" id="PF14701">
    <property type="entry name" value="hDGE_amylase"/>
    <property type="match status" value="2"/>
</dbReference>
<feature type="non-terminal residue" evidence="5">
    <location>
        <position position="1"/>
    </location>
</feature>
<dbReference type="InterPro" id="IPR032790">
    <property type="entry name" value="GDE_C"/>
</dbReference>
<dbReference type="InterPro" id="IPR032792">
    <property type="entry name" value="AGL_glucanoTrfase"/>
</dbReference>
<feature type="domain" description="Glycogen debranching enzyme central" evidence="4">
    <location>
        <begin position="679"/>
        <end position="763"/>
    </location>
</feature>
<feature type="domain" description="Glycogen debranching enzyme C-terminal" evidence="2">
    <location>
        <begin position="849"/>
        <end position="923"/>
    </location>
</feature>
<dbReference type="Gene3D" id="3.20.20.80">
    <property type="entry name" value="Glycosidases"/>
    <property type="match status" value="2"/>
</dbReference>
<dbReference type="EMBL" id="FZQP02002449">
    <property type="protein sequence ID" value="VVC95830.1"/>
    <property type="molecule type" value="Genomic_DNA"/>
</dbReference>
<dbReference type="Pfam" id="PF06202">
    <property type="entry name" value="GDE_C"/>
    <property type="match status" value="2"/>
</dbReference>
<dbReference type="SUPFAM" id="SSF48208">
    <property type="entry name" value="Six-hairpin glycosidases"/>
    <property type="match status" value="1"/>
</dbReference>
<feature type="domain" description="Glycogen debranching enzyme glucanotransferase" evidence="3">
    <location>
        <begin position="377"/>
        <end position="509"/>
    </location>
</feature>
<organism evidence="5 6">
    <name type="scientific">Leptidea sinapis</name>
    <dbReference type="NCBI Taxonomy" id="189913"/>
    <lineage>
        <taxon>Eukaryota</taxon>
        <taxon>Metazoa</taxon>
        <taxon>Ecdysozoa</taxon>
        <taxon>Arthropoda</taxon>
        <taxon>Hexapoda</taxon>
        <taxon>Insecta</taxon>
        <taxon>Pterygota</taxon>
        <taxon>Neoptera</taxon>
        <taxon>Endopterygota</taxon>
        <taxon>Lepidoptera</taxon>
        <taxon>Glossata</taxon>
        <taxon>Ditrysia</taxon>
        <taxon>Papilionoidea</taxon>
        <taxon>Pieridae</taxon>
        <taxon>Dismorphiinae</taxon>
        <taxon>Leptidea</taxon>
    </lineage>
</organism>
<feature type="compositionally biased region" description="Basic and acidic residues" evidence="1">
    <location>
        <begin position="40"/>
        <end position="49"/>
    </location>
</feature>
<evidence type="ECO:0008006" key="7">
    <source>
        <dbReference type="Google" id="ProtNLM"/>
    </source>
</evidence>
<feature type="domain" description="Glycogen debranching enzyme glucanotransferase" evidence="3">
    <location>
        <begin position="179"/>
        <end position="376"/>
    </location>
</feature>
<name>A0A5E4QFQ7_9NEOP</name>
<dbReference type="Proteomes" id="UP000324832">
    <property type="component" value="Unassembled WGS sequence"/>
</dbReference>
<dbReference type="InterPro" id="IPR017853">
    <property type="entry name" value="GH"/>
</dbReference>
<dbReference type="FunFam" id="3.20.20.80:FF:000070">
    <property type="entry name" value="GDB1p Glycogen debranching enzyme"/>
    <property type="match status" value="1"/>
</dbReference>
<protein>
    <recommendedName>
        <fullName evidence="7">Glycogen debranching enzyme</fullName>
    </recommendedName>
</protein>
<evidence type="ECO:0000256" key="1">
    <source>
        <dbReference type="SAM" id="MobiDB-lite"/>
    </source>
</evidence>
<evidence type="ECO:0000259" key="2">
    <source>
        <dbReference type="Pfam" id="PF06202"/>
    </source>
</evidence>
<gene>
    <name evidence="5" type="ORF">LSINAPIS_LOCUS7463</name>
</gene>
<dbReference type="AlphaFoldDB" id="A0A5E4QFQ7"/>
<evidence type="ECO:0000259" key="4">
    <source>
        <dbReference type="Pfam" id="PF14702"/>
    </source>
</evidence>
<accession>A0A5E4QFQ7</accession>
<dbReference type="InterPro" id="IPR010401">
    <property type="entry name" value="AGL/Gdb1"/>
</dbReference>
<evidence type="ECO:0000313" key="6">
    <source>
        <dbReference type="Proteomes" id="UP000324832"/>
    </source>
</evidence>
<dbReference type="GO" id="GO:0005980">
    <property type="term" value="P:glycogen catabolic process"/>
    <property type="evidence" value="ECO:0007669"/>
    <property type="project" value="InterPro"/>
</dbReference>
<proteinExistence type="predicted"/>
<dbReference type="Pfam" id="PF14702">
    <property type="entry name" value="hGDE_central"/>
    <property type="match status" value="1"/>
</dbReference>
<dbReference type="GO" id="GO:0004135">
    <property type="term" value="F:amylo-alpha-1,6-glucosidase activity"/>
    <property type="evidence" value="ECO:0007669"/>
    <property type="project" value="InterPro"/>
</dbReference>
<evidence type="ECO:0000313" key="5">
    <source>
        <dbReference type="EMBL" id="VVC95830.1"/>
    </source>
</evidence>
<dbReference type="InterPro" id="IPR032788">
    <property type="entry name" value="AGL_central"/>
</dbReference>